<comment type="caution">
    <text evidence="1">The sequence shown here is derived from an EMBL/GenBank/DDBJ whole genome shotgun (WGS) entry which is preliminary data.</text>
</comment>
<evidence type="ECO:0000313" key="2">
    <source>
        <dbReference type="Proteomes" id="UP001556653"/>
    </source>
</evidence>
<reference evidence="1 2" key="1">
    <citation type="submission" date="2024-02" db="EMBL/GenBank/DDBJ databases">
        <title>New especies of Spiribacter isolated from saline water.</title>
        <authorList>
            <person name="Leon M.J."/>
            <person name="De La Haba R."/>
            <person name="Sanchez-Porro C."/>
            <person name="Ventosa A."/>
        </authorList>
    </citation>
    <scope>NUCLEOTIDE SEQUENCE [LARGE SCALE GENOMIC DNA]</scope>
    <source>
        <strain evidence="2">ag22IC4-227</strain>
    </source>
</reference>
<proteinExistence type="predicted"/>
<protein>
    <submittedName>
        <fullName evidence="1">Uncharacterized protein</fullName>
    </submittedName>
</protein>
<dbReference type="Proteomes" id="UP001556653">
    <property type="component" value="Unassembled WGS sequence"/>
</dbReference>
<organism evidence="1 2">
    <name type="scientific">Spiribacter onubensis</name>
    <dbReference type="NCBI Taxonomy" id="3122420"/>
    <lineage>
        <taxon>Bacteria</taxon>
        <taxon>Pseudomonadati</taxon>
        <taxon>Pseudomonadota</taxon>
        <taxon>Gammaproteobacteria</taxon>
        <taxon>Chromatiales</taxon>
        <taxon>Ectothiorhodospiraceae</taxon>
        <taxon>Spiribacter</taxon>
    </lineage>
</organism>
<dbReference type="EMBL" id="JBAKFJ010000001">
    <property type="protein sequence ID" value="MEX0385867.1"/>
    <property type="molecule type" value="Genomic_DNA"/>
</dbReference>
<sequence length="59" mass="6775">MKIDPNTQTWEAVREWAIDQREGAVERLIGGAYPDKDERIRGRIQALDELLDLPNKPGE</sequence>
<dbReference type="RefSeq" id="WP_367966350.1">
    <property type="nucleotide sequence ID" value="NZ_JBAKFJ010000001.1"/>
</dbReference>
<keyword evidence="2" id="KW-1185">Reference proteome</keyword>
<evidence type="ECO:0000313" key="1">
    <source>
        <dbReference type="EMBL" id="MEX0385867.1"/>
    </source>
</evidence>
<gene>
    <name evidence="1" type="ORF">V6X64_02515</name>
</gene>
<name>A0ABV3S807_9GAMM</name>
<accession>A0ABV3S807</accession>